<evidence type="ECO:0000256" key="5">
    <source>
        <dbReference type="SAM" id="Phobius"/>
    </source>
</evidence>
<evidence type="ECO:0000256" key="2">
    <source>
        <dbReference type="ARBA" id="ARBA00022692"/>
    </source>
</evidence>
<comment type="caution">
    <text evidence="7">The sequence shown here is derived from an EMBL/GenBank/DDBJ whole genome shotgun (WGS) entry which is preliminary data.</text>
</comment>
<evidence type="ECO:0000256" key="1">
    <source>
        <dbReference type="ARBA" id="ARBA00004141"/>
    </source>
</evidence>
<reference evidence="7 8" key="1">
    <citation type="submission" date="2019-02" db="EMBL/GenBank/DDBJ databases">
        <title>Siculibacillus lacustris gen. nov., sp. nov., a new rosette-forming bacterium isolated from a freshwater crater lake (Lake St. Ana, Romania).</title>
        <authorList>
            <person name="Felfoldi T."/>
            <person name="Marton Z."/>
            <person name="Szabo A."/>
            <person name="Mentes A."/>
            <person name="Boka K."/>
            <person name="Marialigeti K."/>
            <person name="Mathe I."/>
            <person name="Koncz M."/>
            <person name="Schumann P."/>
            <person name="Toth E."/>
        </authorList>
    </citation>
    <scope>NUCLEOTIDE SEQUENCE [LARGE SCALE GENOMIC DNA]</scope>
    <source>
        <strain evidence="7 8">SA-279</strain>
    </source>
</reference>
<organism evidence="7 8">
    <name type="scientific">Siculibacillus lacustris</name>
    <dbReference type="NCBI Taxonomy" id="1549641"/>
    <lineage>
        <taxon>Bacteria</taxon>
        <taxon>Pseudomonadati</taxon>
        <taxon>Pseudomonadota</taxon>
        <taxon>Alphaproteobacteria</taxon>
        <taxon>Hyphomicrobiales</taxon>
        <taxon>Ancalomicrobiaceae</taxon>
        <taxon>Siculibacillus</taxon>
    </lineage>
</organism>
<dbReference type="RefSeq" id="WP_131307684.1">
    <property type="nucleotide sequence ID" value="NZ_SJFN01000008.1"/>
</dbReference>
<evidence type="ECO:0000256" key="4">
    <source>
        <dbReference type="ARBA" id="ARBA00023136"/>
    </source>
</evidence>
<keyword evidence="4 5" id="KW-0472">Membrane</keyword>
<name>A0A4Q9VUD0_9HYPH</name>
<evidence type="ECO:0000259" key="6">
    <source>
        <dbReference type="Pfam" id="PF05154"/>
    </source>
</evidence>
<dbReference type="AlphaFoldDB" id="A0A4Q9VUD0"/>
<dbReference type="Pfam" id="PF05154">
    <property type="entry name" value="TM2"/>
    <property type="match status" value="1"/>
</dbReference>
<dbReference type="PANTHER" id="PTHR21016">
    <property type="entry name" value="BETA-AMYLOID BINDING PROTEIN-RELATED"/>
    <property type="match status" value="1"/>
</dbReference>
<evidence type="ECO:0000313" key="7">
    <source>
        <dbReference type="EMBL" id="TBW39274.1"/>
    </source>
</evidence>
<protein>
    <submittedName>
        <fullName evidence="7">TM2 domain-containing protein</fullName>
    </submittedName>
</protein>
<proteinExistence type="predicted"/>
<dbReference type="InterPro" id="IPR007829">
    <property type="entry name" value="TM2"/>
</dbReference>
<evidence type="ECO:0000256" key="3">
    <source>
        <dbReference type="ARBA" id="ARBA00022989"/>
    </source>
</evidence>
<dbReference type="OrthoDB" id="2004788at2"/>
<dbReference type="Proteomes" id="UP000292781">
    <property type="component" value="Unassembled WGS sequence"/>
</dbReference>
<dbReference type="PANTHER" id="PTHR21016:SF25">
    <property type="entry name" value="TM2 DOMAIN-CONTAINING PROTEIN DDB_G0277895-RELATED"/>
    <property type="match status" value="1"/>
</dbReference>
<feature type="transmembrane region" description="Helical" evidence="5">
    <location>
        <begin position="64"/>
        <end position="91"/>
    </location>
</feature>
<feature type="domain" description="TM2" evidence="6">
    <location>
        <begin position="29"/>
        <end position="75"/>
    </location>
</feature>
<sequence length="114" mass="12153">MTISTSDAGQPLRQNVSADAKAMMLFDANKKSVVVAYLFWFFLGGFGAHRFYSGRTGSGIAQLILVIVGIVLAGVGIGLLLLLPLAIWVLVDAFLIPGWISNHNNLLAHSLLSA</sequence>
<feature type="transmembrane region" description="Helical" evidence="5">
    <location>
        <begin position="33"/>
        <end position="52"/>
    </location>
</feature>
<gene>
    <name evidence="7" type="ORF">EYW49_07230</name>
</gene>
<dbReference type="InterPro" id="IPR050932">
    <property type="entry name" value="TM2D1-3-like"/>
</dbReference>
<dbReference type="EMBL" id="SJFN01000008">
    <property type="protein sequence ID" value="TBW39274.1"/>
    <property type="molecule type" value="Genomic_DNA"/>
</dbReference>
<keyword evidence="3 5" id="KW-1133">Transmembrane helix</keyword>
<keyword evidence="8" id="KW-1185">Reference proteome</keyword>
<comment type="subcellular location">
    <subcellularLocation>
        <location evidence="1">Membrane</location>
        <topology evidence="1">Multi-pass membrane protein</topology>
    </subcellularLocation>
</comment>
<dbReference type="GO" id="GO:0016020">
    <property type="term" value="C:membrane"/>
    <property type="evidence" value="ECO:0007669"/>
    <property type="project" value="UniProtKB-SubCell"/>
</dbReference>
<evidence type="ECO:0000313" key="8">
    <source>
        <dbReference type="Proteomes" id="UP000292781"/>
    </source>
</evidence>
<keyword evidence="2 5" id="KW-0812">Transmembrane</keyword>
<accession>A0A4Q9VUD0</accession>